<dbReference type="InterPro" id="IPR050832">
    <property type="entry name" value="Bact_Acetyltransf"/>
</dbReference>
<dbReference type="Pfam" id="PF00583">
    <property type="entry name" value="Acetyltransf_1"/>
    <property type="match status" value="1"/>
</dbReference>
<dbReference type="CDD" id="cd04301">
    <property type="entry name" value="NAT_SF"/>
    <property type="match status" value="1"/>
</dbReference>
<keyword evidence="2" id="KW-0012">Acyltransferase</keyword>
<dbReference type="AlphaFoldDB" id="A0A2N0ZJS2"/>
<dbReference type="RefSeq" id="WP_066192862.1">
    <property type="nucleotide sequence ID" value="NZ_JARMMB010000020.1"/>
</dbReference>
<proteinExistence type="predicted"/>
<evidence type="ECO:0000313" key="5">
    <source>
        <dbReference type="Proteomes" id="UP000233343"/>
    </source>
</evidence>
<name>A0A2N0ZJS2_9BACI</name>
<dbReference type="PANTHER" id="PTHR43877">
    <property type="entry name" value="AMINOALKYLPHOSPHONATE N-ACETYLTRANSFERASE-RELATED-RELATED"/>
    <property type="match status" value="1"/>
</dbReference>
<reference evidence="4 5" key="1">
    <citation type="journal article" date="2010" name="Int. J. Syst. Evol. Microbiol.">
        <title>Bacillus horneckiae sp. nov., isolated from a spacecraft-assembly clean room.</title>
        <authorList>
            <person name="Vaishampayan P."/>
            <person name="Probst A."/>
            <person name="Krishnamurthi S."/>
            <person name="Ghosh S."/>
            <person name="Osman S."/>
            <person name="McDowall A."/>
            <person name="Ruckmani A."/>
            <person name="Mayilraj S."/>
            <person name="Venkateswaran K."/>
        </authorList>
    </citation>
    <scope>NUCLEOTIDE SEQUENCE [LARGE SCALE GENOMIC DNA]</scope>
    <source>
        <strain evidence="5">1PO1SC</strain>
    </source>
</reference>
<dbReference type="Proteomes" id="UP000233343">
    <property type="component" value="Unassembled WGS sequence"/>
</dbReference>
<dbReference type="InterPro" id="IPR000182">
    <property type="entry name" value="GNAT_dom"/>
</dbReference>
<evidence type="ECO:0000256" key="1">
    <source>
        <dbReference type="ARBA" id="ARBA00022679"/>
    </source>
</evidence>
<dbReference type="GO" id="GO:0016747">
    <property type="term" value="F:acyltransferase activity, transferring groups other than amino-acyl groups"/>
    <property type="evidence" value="ECO:0007669"/>
    <property type="project" value="InterPro"/>
</dbReference>
<keyword evidence="1 4" id="KW-0808">Transferase</keyword>
<sequence>MDKIHFRPAEERDLERIIEMLADDMLGSSREQHASPLPTSYRKAFYSIQEDVNNELIVAEYAGEIVGVQQITFTPYLTHQGSWRATVEGVRIASHARGQQLGHQLINYAIMKAKEKGCSMIQLTTNKQRRDALRFYENLGFEATHEGLKLNL</sequence>
<keyword evidence="5" id="KW-1185">Reference proteome</keyword>
<dbReference type="SUPFAM" id="SSF55729">
    <property type="entry name" value="Acyl-CoA N-acyltransferases (Nat)"/>
    <property type="match status" value="1"/>
</dbReference>
<dbReference type="InterPro" id="IPR016181">
    <property type="entry name" value="Acyl_CoA_acyltransferase"/>
</dbReference>
<protein>
    <submittedName>
        <fullName evidence="4">N-acetyltransferase</fullName>
    </submittedName>
</protein>
<comment type="caution">
    <text evidence="4">The sequence shown here is derived from an EMBL/GenBank/DDBJ whole genome shotgun (WGS) entry which is preliminary data.</text>
</comment>
<dbReference type="PROSITE" id="PS51186">
    <property type="entry name" value="GNAT"/>
    <property type="match status" value="1"/>
</dbReference>
<feature type="domain" description="N-acetyltransferase" evidence="3">
    <location>
        <begin position="4"/>
        <end position="152"/>
    </location>
</feature>
<dbReference type="PANTHER" id="PTHR43877:SF2">
    <property type="entry name" value="AMINOALKYLPHOSPHONATE N-ACETYLTRANSFERASE-RELATED"/>
    <property type="match status" value="1"/>
</dbReference>
<gene>
    <name evidence="4" type="ORF">CWS20_07565</name>
</gene>
<dbReference type="Gene3D" id="3.40.630.30">
    <property type="match status" value="1"/>
</dbReference>
<organism evidence="4 5">
    <name type="scientific">Cytobacillus horneckiae</name>
    <dbReference type="NCBI Taxonomy" id="549687"/>
    <lineage>
        <taxon>Bacteria</taxon>
        <taxon>Bacillati</taxon>
        <taxon>Bacillota</taxon>
        <taxon>Bacilli</taxon>
        <taxon>Bacillales</taxon>
        <taxon>Bacillaceae</taxon>
        <taxon>Cytobacillus</taxon>
    </lineage>
</organism>
<evidence type="ECO:0000256" key="2">
    <source>
        <dbReference type="ARBA" id="ARBA00023315"/>
    </source>
</evidence>
<accession>A0A2N0ZJS2</accession>
<evidence type="ECO:0000313" key="4">
    <source>
        <dbReference type="EMBL" id="PKG29716.1"/>
    </source>
</evidence>
<dbReference type="EMBL" id="PISD01000013">
    <property type="protein sequence ID" value="PKG29716.1"/>
    <property type="molecule type" value="Genomic_DNA"/>
</dbReference>
<evidence type="ECO:0000259" key="3">
    <source>
        <dbReference type="PROSITE" id="PS51186"/>
    </source>
</evidence>